<feature type="domain" description="Exonuclease" evidence="1">
    <location>
        <begin position="2"/>
        <end position="201"/>
    </location>
</feature>
<dbReference type="InterPro" id="IPR013520">
    <property type="entry name" value="Ribonucl_H"/>
</dbReference>
<gene>
    <name evidence="2" type="ORF">SAMN05216323_101421</name>
</gene>
<protein>
    <submittedName>
        <fullName evidence="2">DNA polymerase-3 subunit epsilon</fullName>
    </submittedName>
</protein>
<organism evidence="2 3">
    <name type="scientific">Williamwhitmania taraxaci</name>
    <dbReference type="NCBI Taxonomy" id="1640674"/>
    <lineage>
        <taxon>Bacteria</taxon>
        <taxon>Pseudomonadati</taxon>
        <taxon>Bacteroidota</taxon>
        <taxon>Bacteroidia</taxon>
        <taxon>Bacteroidales</taxon>
        <taxon>Williamwhitmaniaceae</taxon>
        <taxon>Williamwhitmania</taxon>
    </lineage>
</organism>
<reference evidence="2 3" key="1">
    <citation type="submission" date="2016-09" db="EMBL/GenBank/DDBJ databases">
        <authorList>
            <person name="Capua I."/>
            <person name="De Benedictis P."/>
            <person name="Joannis T."/>
            <person name="Lombin L.H."/>
            <person name="Cattoli G."/>
        </authorList>
    </citation>
    <scope>NUCLEOTIDE SEQUENCE [LARGE SCALE GENOMIC DNA]</scope>
    <source>
        <strain evidence="2 3">A7P-90m</strain>
    </source>
</reference>
<dbReference type="InterPro" id="IPR036397">
    <property type="entry name" value="RNaseH_sf"/>
</dbReference>
<dbReference type="Pfam" id="PF00929">
    <property type="entry name" value="RNase_T"/>
    <property type="match status" value="1"/>
</dbReference>
<dbReference type="OrthoDB" id="9803925at2"/>
<dbReference type="Proteomes" id="UP000199452">
    <property type="component" value="Unassembled WGS sequence"/>
</dbReference>
<dbReference type="CDD" id="cd06127">
    <property type="entry name" value="DEDDh"/>
    <property type="match status" value="1"/>
</dbReference>
<evidence type="ECO:0000313" key="3">
    <source>
        <dbReference type="Proteomes" id="UP000199452"/>
    </source>
</evidence>
<dbReference type="AlphaFoldDB" id="A0A1G6I1D2"/>
<dbReference type="GO" id="GO:0005829">
    <property type="term" value="C:cytosol"/>
    <property type="evidence" value="ECO:0007669"/>
    <property type="project" value="TreeGrafter"/>
</dbReference>
<dbReference type="SMART" id="SM00479">
    <property type="entry name" value="EXOIII"/>
    <property type="match status" value="1"/>
</dbReference>
<accession>A0A1G6I1D2</accession>
<evidence type="ECO:0000259" key="1">
    <source>
        <dbReference type="SMART" id="SM00479"/>
    </source>
</evidence>
<evidence type="ECO:0000313" key="2">
    <source>
        <dbReference type="EMBL" id="SDC00193.1"/>
    </source>
</evidence>
<dbReference type="GO" id="GO:0008408">
    <property type="term" value="F:3'-5' exonuclease activity"/>
    <property type="evidence" value="ECO:0007669"/>
    <property type="project" value="TreeGrafter"/>
</dbReference>
<dbReference type="RefSeq" id="WP_092436693.1">
    <property type="nucleotide sequence ID" value="NZ_FMYP01000014.1"/>
</dbReference>
<dbReference type="Gene3D" id="3.30.420.10">
    <property type="entry name" value="Ribonuclease H-like superfamily/Ribonuclease H"/>
    <property type="match status" value="1"/>
</dbReference>
<dbReference type="InterPro" id="IPR012337">
    <property type="entry name" value="RNaseH-like_sf"/>
</dbReference>
<dbReference type="SUPFAM" id="SSF53098">
    <property type="entry name" value="Ribonuclease H-like"/>
    <property type="match status" value="1"/>
</dbReference>
<keyword evidence="3" id="KW-1185">Reference proteome</keyword>
<dbReference type="EMBL" id="FMYP01000014">
    <property type="protein sequence ID" value="SDC00193.1"/>
    <property type="molecule type" value="Genomic_DNA"/>
</dbReference>
<dbReference type="GO" id="GO:0003676">
    <property type="term" value="F:nucleic acid binding"/>
    <property type="evidence" value="ECO:0007669"/>
    <property type="project" value="InterPro"/>
</dbReference>
<dbReference type="STRING" id="1640674.SAMN05216323_101421"/>
<name>A0A1G6I1D2_9BACT</name>
<sequence length="206" mass="23473">MNYLSIDLEMSGTEPGWHEIIQIGAVLYNENWVELDRYISNVYPENEESYSQSSFEVHGLSLADLDDAPMLNEVLPDFEAWILKTLNVPVNKGNQNIATNALRSVAICGQSVIYDINFMRFAYRQEKLQWPFSNQTIDLNNLAFYLFAILKENGVAIPKGLSLTAIADFFHLEREGESHNALEDAVITGECLKRVMEYTKQLSLKK</sequence>
<dbReference type="PANTHER" id="PTHR30231">
    <property type="entry name" value="DNA POLYMERASE III SUBUNIT EPSILON"/>
    <property type="match status" value="1"/>
</dbReference>
<dbReference type="GO" id="GO:0045004">
    <property type="term" value="P:DNA replication proofreading"/>
    <property type="evidence" value="ECO:0007669"/>
    <property type="project" value="TreeGrafter"/>
</dbReference>
<dbReference type="PANTHER" id="PTHR30231:SF41">
    <property type="entry name" value="DNA POLYMERASE III SUBUNIT EPSILON"/>
    <property type="match status" value="1"/>
</dbReference>
<proteinExistence type="predicted"/>